<comment type="subcellular location">
    <subcellularLocation>
        <location evidence="1">Cell membrane</location>
        <topology evidence="1">Multi-pass membrane protein</topology>
    </subcellularLocation>
</comment>
<keyword evidence="10" id="KW-1185">Reference proteome</keyword>
<dbReference type="Pfam" id="PF02687">
    <property type="entry name" value="FtsX"/>
    <property type="match status" value="1"/>
</dbReference>
<feature type="transmembrane region" description="Helical" evidence="7">
    <location>
        <begin position="841"/>
        <end position="861"/>
    </location>
</feature>
<keyword evidence="2" id="KW-1003">Cell membrane</keyword>
<proteinExistence type="inferred from homology"/>
<dbReference type="PANTHER" id="PTHR30572:SF4">
    <property type="entry name" value="ABC TRANSPORTER PERMEASE YTRF"/>
    <property type="match status" value="1"/>
</dbReference>
<evidence type="ECO:0000256" key="7">
    <source>
        <dbReference type="SAM" id="Phobius"/>
    </source>
</evidence>
<evidence type="ECO:0000256" key="3">
    <source>
        <dbReference type="ARBA" id="ARBA00022692"/>
    </source>
</evidence>
<evidence type="ECO:0000256" key="4">
    <source>
        <dbReference type="ARBA" id="ARBA00022989"/>
    </source>
</evidence>
<feature type="transmembrane region" description="Helical" evidence="7">
    <location>
        <begin position="873"/>
        <end position="893"/>
    </location>
</feature>
<comment type="similarity">
    <text evidence="6">Belongs to the ABC-4 integral membrane protein family.</text>
</comment>
<feature type="transmembrane region" description="Helical" evidence="7">
    <location>
        <begin position="649"/>
        <end position="672"/>
    </location>
</feature>
<evidence type="ECO:0000256" key="2">
    <source>
        <dbReference type="ARBA" id="ARBA00022475"/>
    </source>
</evidence>
<evidence type="ECO:0000313" key="9">
    <source>
        <dbReference type="EMBL" id="WPD18178.1"/>
    </source>
</evidence>
<sequence>MMAWRFWSGRRDRLALAMIGALVLGVGLSVIALLSGSVMGTVVEVYSESARAPYDILVYAPRANGEPLPDLLPPNDLLNLTPGIGPEQVEAIRHIPGVALAAPLAVVGFIELGPGKFFPRYDPEGPVSPPRRWPPGVYRVTETVRSDRAGLNESFSRTTWVAASDNGVLPVGAPDGISDYYAAGIPPDWDSLQPAYAVAPAPVLLVGVDPGAEAALLGMDQAITEGRYFAPSDAVRSEDRLAIPIEEVKETNLRFDDPNLLQELAQLRKVRVGQDFYIPVLVNTRALDGVRAEFVVERMGPEGRPVDVAFRVVHEGLDIIRASLGAGWQDDDMTYWREGYVRWRGLLGRTTLLPYDDTVSPFPSRWPRAVRLRSLDATPLSEAWDSSRIVNAYYERNYFSLRQARFIEVDPRITDTRKASFGRVYRSFQLPHRSAAAIFPEVVGYFDPQRLAVSKDAKGRPLETYRPAEATLVLDPQGRPVNPPQTVQGGLTPTDFLTSPPVFVTTLEAALKIEGEDAINAVRVKIEGSEQISPETIARARDIARTIEEQTGLVARVTMGAAPARVLIEVPESNGHPALGWVEDVWLDLSGAVTAVEQAEFGHGAFVVVALVVGLLYAVATALTGVTARRRELGVAAAVGWPGRALGRLAVGEQALLGGAVGLMAALAAAMGGLPAGAVGLILLAGPVLYLPAMVAAGWAVRDVAPGEALRWGDVAPGRRVLPGSGIVPLAVASLFGRPGRTLLTGLAVALPTGLILLLSHIALHLRGVLYTTITGEYAALKVGPIQYAIGVVALAVAAVTAFDLIRQNAIDHRAERALLHALGWPRGWIGRLMVAEGALLGLLAGVAGDLLGMGVVGLLYGTGGLQAWRTALWVWLVPVGLGALTGWLSALVELRSWGWQALAGVEAGQVLPDGRWWRWAFWAGVLALLGAAVALIAAGGIR</sequence>
<protein>
    <recommendedName>
        <fullName evidence="8">ABC3 transporter permease C-terminal domain-containing protein</fullName>
    </recommendedName>
</protein>
<feature type="transmembrane region" description="Helical" evidence="7">
    <location>
        <begin position="678"/>
        <end position="701"/>
    </location>
</feature>
<gene>
    <name evidence="9" type="ORF">Q5761_07205</name>
</gene>
<dbReference type="InterPro" id="IPR050250">
    <property type="entry name" value="Macrolide_Exporter_MacB"/>
</dbReference>
<keyword evidence="4 7" id="KW-1133">Transmembrane helix</keyword>
<evidence type="ECO:0000259" key="8">
    <source>
        <dbReference type="Pfam" id="PF02687"/>
    </source>
</evidence>
<feature type="transmembrane region" description="Helical" evidence="7">
    <location>
        <begin position="743"/>
        <end position="766"/>
    </location>
</feature>
<feature type="domain" description="ABC3 transporter permease C-terminal" evidence="8">
    <location>
        <begin position="789"/>
        <end position="892"/>
    </location>
</feature>
<dbReference type="PANTHER" id="PTHR30572">
    <property type="entry name" value="MEMBRANE COMPONENT OF TRANSPORTER-RELATED"/>
    <property type="match status" value="1"/>
</dbReference>
<dbReference type="EMBL" id="CP132508">
    <property type="protein sequence ID" value="WPD18178.1"/>
    <property type="molecule type" value="Genomic_DNA"/>
</dbReference>
<feature type="transmembrane region" description="Helical" evidence="7">
    <location>
        <begin position="605"/>
        <end position="628"/>
    </location>
</feature>
<evidence type="ECO:0000313" key="10">
    <source>
        <dbReference type="Proteomes" id="UP001304683"/>
    </source>
</evidence>
<accession>A0ABZ0QL01</accession>
<organism evidence="9 10">
    <name type="scientific">Thermaerobacter composti</name>
    <dbReference type="NCBI Taxonomy" id="554949"/>
    <lineage>
        <taxon>Bacteria</taxon>
        <taxon>Bacillati</taxon>
        <taxon>Bacillota</taxon>
        <taxon>Clostridia</taxon>
        <taxon>Eubacteriales</taxon>
        <taxon>Clostridiales Family XVII. Incertae Sedis</taxon>
        <taxon>Thermaerobacter</taxon>
    </lineage>
</organism>
<keyword evidence="5 7" id="KW-0472">Membrane</keyword>
<dbReference type="RefSeq" id="WP_318750035.1">
    <property type="nucleotide sequence ID" value="NZ_CP132508.1"/>
</dbReference>
<feature type="transmembrane region" description="Helical" evidence="7">
    <location>
        <begin position="920"/>
        <end position="942"/>
    </location>
</feature>
<feature type="transmembrane region" description="Helical" evidence="7">
    <location>
        <begin position="786"/>
        <end position="806"/>
    </location>
</feature>
<evidence type="ECO:0000256" key="5">
    <source>
        <dbReference type="ARBA" id="ARBA00023136"/>
    </source>
</evidence>
<evidence type="ECO:0000256" key="1">
    <source>
        <dbReference type="ARBA" id="ARBA00004651"/>
    </source>
</evidence>
<dbReference type="Proteomes" id="UP001304683">
    <property type="component" value="Chromosome"/>
</dbReference>
<evidence type="ECO:0000256" key="6">
    <source>
        <dbReference type="ARBA" id="ARBA00038076"/>
    </source>
</evidence>
<keyword evidence="3 7" id="KW-0812">Transmembrane</keyword>
<reference evidence="9 10" key="1">
    <citation type="submission" date="2023-08" db="EMBL/GenBank/DDBJ databases">
        <title>Genome sequence of Thermaerobacter compostii strain Ins1, a spore-forming filamentous bacterium isolated from a deep geothermal reservoir.</title>
        <authorList>
            <person name="Bregnard D."/>
            <person name="Gonzalez D."/>
            <person name="Junier P."/>
        </authorList>
    </citation>
    <scope>NUCLEOTIDE SEQUENCE [LARGE SCALE GENOMIC DNA]</scope>
    <source>
        <strain evidence="9 10">Ins1</strain>
    </source>
</reference>
<dbReference type="InterPro" id="IPR003838">
    <property type="entry name" value="ABC3_permease_C"/>
</dbReference>
<name>A0ABZ0QL01_9FIRM</name>